<organism evidence="1 2">
    <name type="scientific">Trichothecium roseum</name>
    <dbReference type="NCBI Taxonomy" id="47278"/>
    <lineage>
        <taxon>Eukaryota</taxon>
        <taxon>Fungi</taxon>
        <taxon>Dikarya</taxon>
        <taxon>Ascomycota</taxon>
        <taxon>Pezizomycotina</taxon>
        <taxon>Sordariomycetes</taxon>
        <taxon>Hypocreomycetidae</taxon>
        <taxon>Hypocreales</taxon>
        <taxon>Hypocreales incertae sedis</taxon>
        <taxon>Trichothecium</taxon>
    </lineage>
</organism>
<comment type="caution">
    <text evidence="1">The sequence shown here is derived from an EMBL/GenBank/DDBJ whole genome shotgun (WGS) entry which is preliminary data.</text>
</comment>
<gene>
    <name evidence="1" type="ORF">N3K66_002902</name>
</gene>
<name>A0ACC0V5A6_9HYPO</name>
<proteinExistence type="predicted"/>
<dbReference type="Proteomes" id="UP001163324">
    <property type="component" value="Chromosome 3"/>
</dbReference>
<sequence length="341" mass="36303">MASVLFLALTSLASLASPAAAASPTPKRGLCSVPSAQHPSDDAIWTRPGSSLTWYYNYNSQPSPAYAAYPQTQFEFVPMMRGVDAANPDGTAFLGEMLALMDDPDPARQRDVRHVLGFDEPDAPTGDGVSSIDPGVAARAWIANFEPLADRGVRLGLPGCTGGPGGLVWLREFLGNCSAMLTERDGGAEEKSCRWDFMPVHWYDNFEGLKIHIDEREAAFPGAEIWVTEYAYAQRSLPEAQAFYNQSAAYLDASPRVGRHSYFGAFRSSASNVGADVVLLSDGGEVTDIGAWYTGLGKAEGVEPQSTRSGGSGSRGSGGDGVLRRAWWGIVVVATALALAV</sequence>
<evidence type="ECO:0000313" key="2">
    <source>
        <dbReference type="Proteomes" id="UP001163324"/>
    </source>
</evidence>
<keyword evidence="2" id="KW-1185">Reference proteome</keyword>
<evidence type="ECO:0000313" key="1">
    <source>
        <dbReference type="EMBL" id="KAI9901085.1"/>
    </source>
</evidence>
<accession>A0ACC0V5A6</accession>
<dbReference type="EMBL" id="CM047942">
    <property type="protein sequence ID" value="KAI9901085.1"/>
    <property type="molecule type" value="Genomic_DNA"/>
</dbReference>
<protein>
    <submittedName>
        <fullName evidence="1">Uncharacterized protein</fullName>
    </submittedName>
</protein>
<reference evidence="1" key="1">
    <citation type="submission" date="2022-10" db="EMBL/GenBank/DDBJ databases">
        <title>Complete Genome of Trichothecium roseum strain YXFP-22015, a Plant Pathogen Isolated from Citrus.</title>
        <authorList>
            <person name="Wang Y."/>
            <person name="Zhu L."/>
        </authorList>
    </citation>
    <scope>NUCLEOTIDE SEQUENCE</scope>
    <source>
        <strain evidence="1">YXFP-22015</strain>
    </source>
</reference>